<reference evidence="3" key="1">
    <citation type="journal article" date="2023" name="G3 (Bethesda)">
        <title>A reference genome for the long-term kleptoplast-retaining sea slug Elysia crispata morphotype clarki.</title>
        <authorList>
            <person name="Eastman K.E."/>
            <person name="Pendleton A.L."/>
            <person name="Shaikh M.A."/>
            <person name="Suttiyut T."/>
            <person name="Ogas R."/>
            <person name="Tomko P."/>
            <person name="Gavelis G."/>
            <person name="Widhalm J.R."/>
            <person name="Wisecaver J.H."/>
        </authorList>
    </citation>
    <scope>NUCLEOTIDE SEQUENCE</scope>
    <source>
        <strain evidence="3">ECLA1</strain>
    </source>
</reference>
<keyword evidence="2" id="KW-1133">Transmembrane helix</keyword>
<accession>A0AAE1CX22</accession>
<feature type="region of interest" description="Disordered" evidence="1">
    <location>
        <begin position="1"/>
        <end position="34"/>
    </location>
</feature>
<feature type="transmembrane region" description="Helical" evidence="2">
    <location>
        <begin position="201"/>
        <end position="223"/>
    </location>
</feature>
<proteinExistence type="predicted"/>
<dbReference type="EMBL" id="JAWDGP010006451">
    <property type="protein sequence ID" value="KAK3740911.1"/>
    <property type="molecule type" value="Genomic_DNA"/>
</dbReference>
<feature type="non-terminal residue" evidence="3">
    <location>
        <position position="1"/>
    </location>
</feature>
<evidence type="ECO:0000313" key="3">
    <source>
        <dbReference type="EMBL" id="KAK3740911.1"/>
    </source>
</evidence>
<protein>
    <submittedName>
        <fullName evidence="3">Uncharacterized protein</fullName>
    </submittedName>
</protein>
<keyword evidence="2" id="KW-0472">Membrane</keyword>
<dbReference type="AlphaFoldDB" id="A0AAE1CX22"/>
<feature type="compositionally biased region" description="Polar residues" evidence="1">
    <location>
        <begin position="11"/>
        <end position="34"/>
    </location>
</feature>
<keyword evidence="4" id="KW-1185">Reference proteome</keyword>
<evidence type="ECO:0000313" key="4">
    <source>
        <dbReference type="Proteomes" id="UP001283361"/>
    </source>
</evidence>
<comment type="caution">
    <text evidence="3">The sequence shown here is derived from an EMBL/GenBank/DDBJ whole genome shotgun (WGS) entry which is preliminary data.</text>
</comment>
<keyword evidence="2" id="KW-0812">Transmembrane</keyword>
<feature type="region of interest" description="Disordered" evidence="1">
    <location>
        <begin position="244"/>
        <end position="292"/>
    </location>
</feature>
<name>A0AAE1CX22_9GAST</name>
<dbReference type="Proteomes" id="UP001283361">
    <property type="component" value="Unassembled WGS sequence"/>
</dbReference>
<gene>
    <name evidence="3" type="ORF">RRG08_051064</name>
</gene>
<feature type="compositionally biased region" description="Polar residues" evidence="1">
    <location>
        <begin position="250"/>
        <end position="261"/>
    </location>
</feature>
<evidence type="ECO:0000256" key="1">
    <source>
        <dbReference type="SAM" id="MobiDB-lite"/>
    </source>
</evidence>
<organism evidence="3 4">
    <name type="scientific">Elysia crispata</name>
    <name type="common">lettuce slug</name>
    <dbReference type="NCBI Taxonomy" id="231223"/>
    <lineage>
        <taxon>Eukaryota</taxon>
        <taxon>Metazoa</taxon>
        <taxon>Spiralia</taxon>
        <taxon>Lophotrochozoa</taxon>
        <taxon>Mollusca</taxon>
        <taxon>Gastropoda</taxon>
        <taxon>Heterobranchia</taxon>
        <taxon>Euthyneura</taxon>
        <taxon>Panpulmonata</taxon>
        <taxon>Sacoglossa</taxon>
        <taxon>Placobranchoidea</taxon>
        <taxon>Plakobranchidae</taxon>
        <taxon>Elysia</taxon>
    </lineage>
</organism>
<sequence>QDPSLVVPPSKEQSGTMVQKASPTTPSLNISASSKDGKLMTPKISLPDRPECTVTEETEYGNITSVTISCLTSKVYPKARCSFYDINKEGSLVGITESPHYNHTETGGTPVYYRSQCSVSVPVSKLGEGTHRFQAYIYPDVTDGESLVEAVTLNATVNLYLDQIYTCDAVSDLGRKLGSLLTVKFAVKKVQSHHLLDQGGIFASAVVVTAVVLTVIALAALLIKHRLSEVTGLQNLTSTADESQRVVQDDSFSPTEKSLNNDLADPETALSDQQKQDEAMSTFKPDQGPGFVAEPRVMLNPFFDQDLST</sequence>
<evidence type="ECO:0000256" key="2">
    <source>
        <dbReference type="SAM" id="Phobius"/>
    </source>
</evidence>